<name>A0A365P3Q3_9FLAO</name>
<keyword evidence="2" id="KW-1185">Reference proteome</keyword>
<gene>
    <name evidence="1" type="ORF">DPN68_03240</name>
</gene>
<proteinExistence type="predicted"/>
<sequence length="205" mass="23738">MSNLATSGVIHFNVMKFLFSLLFVLFSSLAVCQKVEITFKSVNQDSIFNYLAKYKISYDLDDLAILKNIKVFSNYSVTERLAVPEAYFFNTDGFLLKNKNKGVSCGATVKDLSKIIKSKIDSNQRLSNWFDELTFLGNETFLSEKYDLYILINWALFLDSYNETSFNWYRSLKEKKDLKIKVILVNLDVQESWDLTEGQKQFLGI</sequence>
<dbReference type="OrthoDB" id="1365906at2"/>
<dbReference type="EMBL" id="QLST01000003">
    <property type="protein sequence ID" value="RBA29191.1"/>
    <property type="molecule type" value="Genomic_DNA"/>
</dbReference>
<accession>A0A365P3Q3</accession>
<evidence type="ECO:0000313" key="2">
    <source>
        <dbReference type="Proteomes" id="UP000253319"/>
    </source>
</evidence>
<reference evidence="1 2" key="1">
    <citation type="submission" date="2018-06" db="EMBL/GenBank/DDBJ databases">
        <title>Flavobacterium tibetense sp. nov., isolated from a wetland YonghuCo on Tibetan Plateau.</title>
        <authorList>
            <person name="Xing P."/>
            <person name="Phurbu D."/>
            <person name="Lu H."/>
        </authorList>
    </citation>
    <scope>NUCLEOTIDE SEQUENCE [LARGE SCALE GENOMIC DNA]</scope>
    <source>
        <strain evidence="1 2">YH5</strain>
    </source>
</reference>
<comment type="caution">
    <text evidence="1">The sequence shown here is derived from an EMBL/GenBank/DDBJ whole genome shotgun (WGS) entry which is preliminary data.</text>
</comment>
<evidence type="ECO:0000313" key="1">
    <source>
        <dbReference type="EMBL" id="RBA29191.1"/>
    </source>
</evidence>
<dbReference type="Proteomes" id="UP000253319">
    <property type="component" value="Unassembled WGS sequence"/>
</dbReference>
<dbReference type="AlphaFoldDB" id="A0A365P3Q3"/>
<organism evidence="1 2">
    <name type="scientific">Flavobacterium tibetense</name>
    <dbReference type="NCBI Taxonomy" id="2233533"/>
    <lineage>
        <taxon>Bacteria</taxon>
        <taxon>Pseudomonadati</taxon>
        <taxon>Bacteroidota</taxon>
        <taxon>Flavobacteriia</taxon>
        <taxon>Flavobacteriales</taxon>
        <taxon>Flavobacteriaceae</taxon>
        <taxon>Flavobacterium</taxon>
    </lineage>
</organism>
<dbReference type="RefSeq" id="WP_113988159.1">
    <property type="nucleotide sequence ID" value="NZ_QLST01000003.1"/>
</dbReference>
<protein>
    <submittedName>
        <fullName evidence="1">Uncharacterized protein</fullName>
    </submittedName>
</protein>